<evidence type="ECO:0000256" key="2">
    <source>
        <dbReference type="ARBA" id="ARBA00022857"/>
    </source>
</evidence>
<comment type="similarity">
    <text evidence="1">Belongs to the shaker potassium channel beta subunit family.</text>
</comment>
<proteinExistence type="inferred from homology"/>
<organism evidence="5 6">
    <name type="scientific">Mycena rosella</name>
    <name type="common">Pink bonnet</name>
    <name type="synonym">Agaricus rosellus</name>
    <dbReference type="NCBI Taxonomy" id="1033263"/>
    <lineage>
        <taxon>Eukaryota</taxon>
        <taxon>Fungi</taxon>
        <taxon>Dikarya</taxon>
        <taxon>Basidiomycota</taxon>
        <taxon>Agaricomycotina</taxon>
        <taxon>Agaricomycetes</taxon>
        <taxon>Agaricomycetidae</taxon>
        <taxon>Agaricales</taxon>
        <taxon>Marasmiineae</taxon>
        <taxon>Mycenaceae</taxon>
        <taxon>Mycena</taxon>
    </lineage>
</organism>
<keyword evidence="2" id="KW-0521">NADP</keyword>
<feature type="domain" description="NADP-dependent oxidoreductase" evidence="4">
    <location>
        <begin position="98"/>
        <end position="186"/>
    </location>
</feature>
<dbReference type="Gene3D" id="3.20.20.100">
    <property type="entry name" value="NADP-dependent oxidoreductase domain"/>
    <property type="match status" value="2"/>
</dbReference>
<evidence type="ECO:0000256" key="3">
    <source>
        <dbReference type="ARBA" id="ARBA00023002"/>
    </source>
</evidence>
<keyword evidence="3" id="KW-0560">Oxidoreductase</keyword>
<dbReference type="PANTHER" id="PTHR43150:SF2">
    <property type="entry name" value="HYPERKINETIC, ISOFORM M"/>
    <property type="match status" value="1"/>
</dbReference>
<name>A0AAD7GFD5_MYCRO</name>
<evidence type="ECO:0000259" key="4">
    <source>
        <dbReference type="Pfam" id="PF00248"/>
    </source>
</evidence>
<dbReference type="Pfam" id="PF00248">
    <property type="entry name" value="Aldo_ket_red"/>
    <property type="match status" value="1"/>
</dbReference>
<sequence length="274" mass="30574">MACPFGAGGPSSSGLRVPLAYMFQWPLFPGLTIGGTVVGDPVGDTYYKDGFRKWDQHEVRHGRNIFWGPWSGPNDTGLSRKQLVVFIRAYIPSLMAYANNIIEGTKESLERLRPTYVDVIFAHRCDPTAYASRTFDFVRSRWKKLYGGSIYWGTSEWAVQEIEEAHHIGTKLNLIGPVAEQCQWKYIPPISRLTILESTLKEVADGLQRVTLGFRSTPTALALAWVVKGPNTFTVILGVSSAAQLLQNSKALEVLPEIIMEQVERISDGNLSLR</sequence>
<comment type="caution">
    <text evidence="5">The sequence shown here is derived from an EMBL/GenBank/DDBJ whole genome shotgun (WGS) entry which is preliminary data.</text>
</comment>
<accession>A0AAD7GFD5</accession>
<dbReference type="SUPFAM" id="SSF51430">
    <property type="entry name" value="NAD(P)-linked oxidoreductase"/>
    <property type="match status" value="1"/>
</dbReference>
<dbReference type="EMBL" id="JARKIE010000106">
    <property type="protein sequence ID" value="KAJ7683715.1"/>
    <property type="molecule type" value="Genomic_DNA"/>
</dbReference>
<evidence type="ECO:0000313" key="5">
    <source>
        <dbReference type="EMBL" id="KAJ7683715.1"/>
    </source>
</evidence>
<protein>
    <submittedName>
        <fullName evidence="5">NADP-dependent oxidoreductase domain-containing protein</fullName>
    </submittedName>
</protein>
<evidence type="ECO:0000313" key="6">
    <source>
        <dbReference type="Proteomes" id="UP001221757"/>
    </source>
</evidence>
<dbReference type="AlphaFoldDB" id="A0AAD7GFD5"/>
<evidence type="ECO:0000256" key="1">
    <source>
        <dbReference type="ARBA" id="ARBA00006515"/>
    </source>
</evidence>
<dbReference type="InterPro" id="IPR005399">
    <property type="entry name" value="K_chnl_volt-dep_bsu_KCNAB-rel"/>
</dbReference>
<dbReference type="InterPro" id="IPR023210">
    <property type="entry name" value="NADP_OxRdtase_dom"/>
</dbReference>
<reference evidence="5" key="1">
    <citation type="submission" date="2023-03" db="EMBL/GenBank/DDBJ databases">
        <title>Massive genome expansion in bonnet fungi (Mycena s.s.) driven by repeated elements and novel gene families across ecological guilds.</title>
        <authorList>
            <consortium name="Lawrence Berkeley National Laboratory"/>
            <person name="Harder C.B."/>
            <person name="Miyauchi S."/>
            <person name="Viragh M."/>
            <person name="Kuo A."/>
            <person name="Thoen E."/>
            <person name="Andreopoulos B."/>
            <person name="Lu D."/>
            <person name="Skrede I."/>
            <person name="Drula E."/>
            <person name="Henrissat B."/>
            <person name="Morin E."/>
            <person name="Kohler A."/>
            <person name="Barry K."/>
            <person name="LaButti K."/>
            <person name="Morin E."/>
            <person name="Salamov A."/>
            <person name="Lipzen A."/>
            <person name="Mereny Z."/>
            <person name="Hegedus B."/>
            <person name="Baldrian P."/>
            <person name="Stursova M."/>
            <person name="Weitz H."/>
            <person name="Taylor A."/>
            <person name="Grigoriev I.V."/>
            <person name="Nagy L.G."/>
            <person name="Martin F."/>
            <person name="Kauserud H."/>
        </authorList>
    </citation>
    <scope>NUCLEOTIDE SEQUENCE</scope>
    <source>
        <strain evidence="5">CBHHK067</strain>
    </source>
</reference>
<keyword evidence="6" id="KW-1185">Reference proteome</keyword>
<dbReference type="PANTHER" id="PTHR43150">
    <property type="entry name" value="HYPERKINETIC, ISOFORM M"/>
    <property type="match status" value="1"/>
</dbReference>
<dbReference type="GO" id="GO:0016491">
    <property type="term" value="F:oxidoreductase activity"/>
    <property type="evidence" value="ECO:0007669"/>
    <property type="project" value="UniProtKB-KW"/>
</dbReference>
<dbReference type="InterPro" id="IPR036812">
    <property type="entry name" value="NAD(P)_OxRdtase_dom_sf"/>
</dbReference>
<gene>
    <name evidence="5" type="ORF">B0H17DRAFT_1137635</name>
</gene>
<dbReference type="Proteomes" id="UP001221757">
    <property type="component" value="Unassembled WGS sequence"/>
</dbReference>